<dbReference type="GO" id="GO:0005634">
    <property type="term" value="C:nucleus"/>
    <property type="evidence" value="ECO:0007669"/>
    <property type="project" value="TreeGrafter"/>
</dbReference>
<sequence length="286" mass="31986">MEEQQPTWFLNKQDTGQDSQDSWTTFTAAFYRTHLADQLEQVLAVWNQLLHATPAQGEQSQPLLGLSEQTGRNQDPAQGPELPQTLLLQEHWKAQEQQILAEQQQGILPQQSSSCCLMEPWDKPEGHSAQTLELAERPSPEQCGPATCELPAGQRRTALWPDPGHCRLSPEELSVRQVDRKLRVSGKTEKKQEDGKGSYSHRLQEFRQELDLPEGLNPEAVTCCLSPDGKLHVQAVKEEADRELSGLSESPMNCLEPAQTSPEPPPWQHSTESANLAVFFTLPLTT</sequence>
<dbReference type="SUPFAM" id="SSF49764">
    <property type="entry name" value="HSP20-like chaperones"/>
    <property type="match status" value="1"/>
</dbReference>
<evidence type="ECO:0000256" key="1">
    <source>
        <dbReference type="ARBA" id="ARBA00023016"/>
    </source>
</evidence>
<evidence type="ECO:0000256" key="2">
    <source>
        <dbReference type="PROSITE-ProRule" id="PRU00285"/>
    </source>
</evidence>
<dbReference type="Pfam" id="PF00011">
    <property type="entry name" value="HSP20"/>
    <property type="match status" value="1"/>
</dbReference>
<dbReference type="GO" id="GO:0042026">
    <property type="term" value="P:protein refolding"/>
    <property type="evidence" value="ECO:0007669"/>
    <property type="project" value="TreeGrafter"/>
</dbReference>
<keyword evidence="1" id="KW-0346">Stress response</keyword>
<reference evidence="6" key="1">
    <citation type="submission" date="2025-08" db="UniProtKB">
        <authorList>
            <consortium name="Ensembl"/>
        </authorList>
    </citation>
    <scope>IDENTIFICATION</scope>
</reference>
<reference evidence="6" key="2">
    <citation type="submission" date="2025-09" db="UniProtKB">
        <authorList>
            <consortium name="Ensembl"/>
        </authorList>
    </citation>
    <scope>IDENTIFICATION</scope>
</reference>
<dbReference type="Proteomes" id="UP000261560">
    <property type="component" value="Unplaced"/>
</dbReference>
<dbReference type="GeneTree" id="ENSGT00670000098179"/>
<dbReference type="CDD" id="cd06481">
    <property type="entry name" value="ACD_HspB9_like"/>
    <property type="match status" value="1"/>
</dbReference>
<dbReference type="GO" id="GO:0009408">
    <property type="term" value="P:response to heat"/>
    <property type="evidence" value="ECO:0007669"/>
    <property type="project" value="TreeGrafter"/>
</dbReference>
<dbReference type="AlphaFoldDB" id="A0A3B3B5G4"/>
<dbReference type="InterPro" id="IPR002068">
    <property type="entry name" value="A-crystallin/Hsp20_dom"/>
</dbReference>
<dbReference type="PROSITE" id="PS01031">
    <property type="entry name" value="SHSP"/>
    <property type="match status" value="1"/>
</dbReference>
<evidence type="ECO:0000313" key="6">
    <source>
        <dbReference type="Ensembl" id="ENSOMEP00000000273.1"/>
    </source>
</evidence>
<dbReference type="GO" id="GO:0051082">
    <property type="term" value="F:unfolded protein binding"/>
    <property type="evidence" value="ECO:0007669"/>
    <property type="project" value="TreeGrafter"/>
</dbReference>
<dbReference type="PaxDb" id="30732-ENSOMEP00000000273"/>
<evidence type="ECO:0000313" key="7">
    <source>
        <dbReference type="Proteomes" id="UP000261560"/>
    </source>
</evidence>
<dbReference type="Gene3D" id="2.60.40.790">
    <property type="match status" value="1"/>
</dbReference>
<keyword evidence="7" id="KW-1185">Reference proteome</keyword>
<organism evidence="6 7">
    <name type="scientific">Oryzias melastigma</name>
    <name type="common">Marine medaka</name>
    <dbReference type="NCBI Taxonomy" id="30732"/>
    <lineage>
        <taxon>Eukaryota</taxon>
        <taxon>Metazoa</taxon>
        <taxon>Chordata</taxon>
        <taxon>Craniata</taxon>
        <taxon>Vertebrata</taxon>
        <taxon>Euteleostomi</taxon>
        <taxon>Actinopterygii</taxon>
        <taxon>Neopterygii</taxon>
        <taxon>Teleostei</taxon>
        <taxon>Neoteleostei</taxon>
        <taxon>Acanthomorphata</taxon>
        <taxon>Ovalentaria</taxon>
        <taxon>Atherinomorphae</taxon>
        <taxon>Beloniformes</taxon>
        <taxon>Adrianichthyidae</taxon>
        <taxon>Oryziinae</taxon>
        <taxon>Oryzias</taxon>
    </lineage>
</organism>
<dbReference type="InterPro" id="IPR001436">
    <property type="entry name" value="Alpha-crystallin/sHSP_animal"/>
</dbReference>
<name>A0A3B3B5G4_ORYME</name>
<evidence type="ECO:0000259" key="5">
    <source>
        <dbReference type="PROSITE" id="PS01031"/>
    </source>
</evidence>
<dbReference type="STRING" id="30732.ENSOMEP00000000273"/>
<feature type="region of interest" description="Disordered" evidence="4">
    <location>
        <begin position="238"/>
        <end position="270"/>
    </location>
</feature>
<comment type="similarity">
    <text evidence="2 3">Belongs to the small heat shock protein (HSP20) family.</text>
</comment>
<dbReference type="InterPro" id="IPR008978">
    <property type="entry name" value="HSP20-like_chaperone"/>
</dbReference>
<dbReference type="GO" id="GO:0005737">
    <property type="term" value="C:cytoplasm"/>
    <property type="evidence" value="ECO:0007669"/>
    <property type="project" value="TreeGrafter"/>
</dbReference>
<dbReference type="Ensembl" id="ENSOMET00000016118.1">
    <property type="protein sequence ID" value="ENSOMEP00000000273.1"/>
    <property type="gene ID" value="ENSOMEG00000001167.1"/>
</dbReference>
<evidence type="ECO:0000256" key="3">
    <source>
        <dbReference type="RuleBase" id="RU003616"/>
    </source>
</evidence>
<proteinExistence type="inferred from homology"/>
<feature type="domain" description="SHSP" evidence="5">
    <location>
        <begin position="138"/>
        <end position="253"/>
    </location>
</feature>
<dbReference type="PANTHER" id="PTHR45640:SF2">
    <property type="entry name" value="HEAT SHOCK PROTEIN BETA-11-RELATED"/>
    <property type="match status" value="1"/>
</dbReference>
<protein>
    <recommendedName>
        <fullName evidence="5">SHSP domain-containing protein</fullName>
    </recommendedName>
</protein>
<accession>A0A3B3B5G4</accession>
<evidence type="ECO:0000256" key="4">
    <source>
        <dbReference type="SAM" id="MobiDB-lite"/>
    </source>
</evidence>
<dbReference type="PANTHER" id="PTHR45640">
    <property type="entry name" value="HEAT SHOCK PROTEIN HSP-12.2-RELATED"/>
    <property type="match status" value="1"/>
</dbReference>